<evidence type="ECO:0000313" key="13">
    <source>
        <dbReference type="Proteomes" id="UP000820818"/>
    </source>
</evidence>
<dbReference type="GO" id="GO:0000049">
    <property type="term" value="F:tRNA binding"/>
    <property type="evidence" value="ECO:0007669"/>
    <property type="project" value="UniProtKB-UniRule"/>
</dbReference>
<evidence type="ECO:0000256" key="4">
    <source>
        <dbReference type="ARBA" id="ARBA00022540"/>
    </source>
</evidence>
<proteinExistence type="inferred from homology"/>
<dbReference type="PANTHER" id="PTHR13227">
    <property type="entry name" value="EUKARYOTIC TRANSLATION INITIATION FACTOR 2A"/>
    <property type="match status" value="1"/>
</dbReference>
<reference evidence="12 13" key="1">
    <citation type="submission" date="2022-05" db="EMBL/GenBank/DDBJ databases">
        <title>A multi-omics perspective on studying reproductive biology in Daphnia sinensis.</title>
        <authorList>
            <person name="Jia J."/>
        </authorList>
    </citation>
    <scope>NUCLEOTIDE SEQUENCE [LARGE SCALE GENOMIC DNA]</scope>
    <source>
        <strain evidence="12 13">WSL</strain>
    </source>
</reference>
<evidence type="ECO:0000259" key="11">
    <source>
        <dbReference type="Pfam" id="PF08662"/>
    </source>
</evidence>
<evidence type="ECO:0000256" key="5">
    <source>
        <dbReference type="ARBA" id="ARBA00022574"/>
    </source>
</evidence>
<name>A0AAD5LLY5_9CRUS</name>
<evidence type="ECO:0000256" key="8">
    <source>
        <dbReference type="ARBA" id="ARBA00022917"/>
    </source>
</evidence>
<dbReference type="GO" id="GO:0022627">
    <property type="term" value="C:cytosolic small ribosomal subunit"/>
    <property type="evidence" value="ECO:0007669"/>
    <property type="project" value="TreeGrafter"/>
</dbReference>
<comment type="similarity">
    <text evidence="2 10">Belongs to the WD repeat EIF2A family.</text>
</comment>
<protein>
    <recommendedName>
        <fullName evidence="3 10">Eukaryotic translation initiation factor 2A</fullName>
        <shortName evidence="10">eIF-2A</shortName>
    </recommendedName>
</protein>
<dbReference type="Gene3D" id="2.130.10.10">
    <property type="entry name" value="YVTN repeat-like/Quinoprotein amine dehydrogenase"/>
    <property type="match status" value="2"/>
</dbReference>
<dbReference type="Pfam" id="PF08662">
    <property type="entry name" value="eIF2A"/>
    <property type="match status" value="1"/>
</dbReference>
<comment type="caution">
    <text evidence="12">The sequence shown here is derived from an EMBL/GenBank/DDBJ whole genome shotgun (WGS) entry which is preliminary data.</text>
</comment>
<dbReference type="SUPFAM" id="SSF82171">
    <property type="entry name" value="DPP6 N-terminal domain-like"/>
    <property type="match status" value="1"/>
</dbReference>
<evidence type="ECO:0000256" key="3">
    <source>
        <dbReference type="ARBA" id="ARBA00013819"/>
    </source>
</evidence>
<evidence type="ECO:0000256" key="6">
    <source>
        <dbReference type="ARBA" id="ARBA00022737"/>
    </source>
</evidence>
<keyword evidence="6" id="KW-0677">Repeat</keyword>
<keyword evidence="4 10" id="KW-0396">Initiation factor</keyword>
<dbReference type="GO" id="GO:0003729">
    <property type="term" value="F:mRNA binding"/>
    <property type="evidence" value="ECO:0007669"/>
    <property type="project" value="TreeGrafter"/>
</dbReference>
<gene>
    <name evidence="12" type="ORF">GHT06_008907</name>
</gene>
<dbReference type="Proteomes" id="UP000820818">
    <property type="component" value="Linkage Group LG1"/>
</dbReference>
<keyword evidence="9" id="KW-0175">Coiled coil</keyword>
<dbReference type="AlphaFoldDB" id="A0AAD5LLY5"/>
<sequence length="586" mass="65910">MTSNSKSTAFISCRGTHGVQVFDGSLFQPVEGFKHESSKTCRLAVWSIDGKYLAWANGVMVNVVETSTWSLLAQFEKPKTSGLQFSPKGNFLMTWEPYQVTKDIPVNTPNLNIWNLKTKQSVKSYVQKNHSKWEPSWSKDEKLLARNLNLELQVYEVDKMDSINQRSESTMKIADFSMSPLCSSYFFLCYIQGTKGQPSFAKLFKYPNLNASGLVASKSFFQGDRVDMKWNKPGNCVLLMTSTDVDSTGASYYGKQTLHFLDVKGTSAMVQLSKDGPIYSVEWNPKGNEFCVIYGFMPAKATLFDVKCEPKFDFGTGPRNSGFFNPLGNMLLLGGFGNLQGKIEIWDLQSLKLITPMDAPDTTYLQWSPDGQHFMTSTTAPRLRVSNGFKIWHYSGGLLFEHNIEPPNELWEAMWQPVPDSDLKEFKISNKKVVGIKPSQPQVSKELYRPPGARGTSAILKFLEEREPPSNPKAAKPIGVVSNKVKPNVRHERKMKKAAAAEKATELPTENPPDVEITVNSSVQLVLTGDEAVDKKLRELKKKLDQIALLKAQQSAGKKLELNQMDKIKKENDFLKEFMELSLKKK</sequence>
<dbReference type="InterPro" id="IPR013979">
    <property type="entry name" value="TIF_beta_prop-like"/>
</dbReference>
<dbReference type="InterPro" id="IPR011387">
    <property type="entry name" value="TIF2A"/>
</dbReference>
<evidence type="ECO:0000256" key="2">
    <source>
        <dbReference type="ARBA" id="ARBA00009573"/>
    </source>
</evidence>
<evidence type="ECO:0000256" key="7">
    <source>
        <dbReference type="ARBA" id="ARBA00022845"/>
    </source>
</evidence>
<keyword evidence="7 10" id="KW-0810">Translation regulation</keyword>
<feature type="domain" description="Translation initiation factor beta propellor-like" evidence="11">
    <location>
        <begin position="218"/>
        <end position="412"/>
    </location>
</feature>
<dbReference type="GO" id="GO:0006417">
    <property type="term" value="P:regulation of translation"/>
    <property type="evidence" value="ECO:0007669"/>
    <property type="project" value="UniProtKB-KW"/>
</dbReference>
<accession>A0AAD5LLY5</accession>
<evidence type="ECO:0000256" key="1">
    <source>
        <dbReference type="ARBA" id="ARBA00003993"/>
    </source>
</evidence>
<dbReference type="EMBL" id="WJBH02000001">
    <property type="protein sequence ID" value="KAI9565136.1"/>
    <property type="molecule type" value="Genomic_DNA"/>
</dbReference>
<evidence type="ECO:0000256" key="9">
    <source>
        <dbReference type="ARBA" id="ARBA00023054"/>
    </source>
</evidence>
<dbReference type="GO" id="GO:0043022">
    <property type="term" value="F:ribosome binding"/>
    <property type="evidence" value="ECO:0007669"/>
    <property type="project" value="UniProtKB-UniRule"/>
</dbReference>
<keyword evidence="13" id="KW-1185">Reference proteome</keyword>
<keyword evidence="5" id="KW-0853">WD repeat</keyword>
<evidence type="ECO:0000256" key="10">
    <source>
        <dbReference type="PIRNR" id="PIRNR017222"/>
    </source>
</evidence>
<dbReference type="PIRSF" id="PIRSF017222">
    <property type="entry name" value="eIF2A"/>
    <property type="match status" value="1"/>
</dbReference>
<comment type="function">
    <text evidence="1 10">Functions in the early steps of protein synthesis of a small number of specific mRNAs. Acts by directing the binding of methionyl-tRNAi to 40S ribosomal subunits. In contrast to the eIF-2 complex, it binds methionyl-tRNAi to 40S subunits in a codon-dependent manner, whereas the eIF-2 complex binds methionyl-tRNAi to 40S subunits in a GTP-dependent manner.</text>
</comment>
<dbReference type="PANTHER" id="PTHR13227:SF0">
    <property type="entry name" value="EUKARYOTIC TRANSLATION INITIATION FACTOR 2A"/>
    <property type="match status" value="1"/>
</dbReference>
<dbReference type="GO" id="GO:0003743">
    <property type="term" value="F:translation initiation factor activity"/>
    <property type="evidence" value="ECO:0007669"/>
    <property type="project" value="UniProtKB-UniRule"/>
</dbReference>
<organism evidence="12 13">
    <name type="scientific">Daphnia sinensis</name>
    <dbReference type="NCBI Taxonomy" id="1820382"/>
    <lineage>
        <taxon>Eukaryota</taxon>
        <taxon>Metazoa</taxon>
        <taxon>Ecdysozoa</taxon>
        <taxon>Arthropoda</taxon>
        <taxon>Crustacea</taxon>
        <taxon>Branchiopoda</taxon>
        <taxon>Diplostraca</taxon>
        <taxon>Cladocera</taxon>
        <taxon>Anomopoda</taxon>
        <taxon>Daphniidae</taxon>
        <taxon>Daphnia</taxon>
        <taxon>Daphnia similis group</taxon>
    </lineage>
</organism>
<dbReference type="FunFam" id="2.130.10.10:FF:000149">
    <property type="entry name" value="Eukaryotic translation initiation factor 2A"/>
    <property type="match status" value="1"/>
</dbReference>
<evidence type="ECO:0000313" key="12">
    <source>
        <dbReference type="EMBL" id="KAI9565136.1"/>
    </source>
</evidence>
<dbReference type="InterPro" id="IPR015943">
    <property type="entry name" value="WD40/YVTN_repeat-like_dom_sf"/>
</dbReference>
<keyword evidence="8 10" id="KW-0648">Protein biosynthesis</keyword>